<dbReference type="EMBL" id="FOSC01000010">
    <property type="protein sequence ID" value="SFK09722.1"/>
    <property type="molecule type" value="Genomic_DNA"/>
</dbReference>
<dbReference type="AlphaFoldDB" id="A0A1I3WQJ1"/>
<protein>
    <submittedName>
        <fullName evidence="1">Uncharacterized protein</fullName>
    </submittedName>
</protein>
<keyword evidence="2" id="KW-1185">Reference proteome</keyword>
<proteinExistence type="predicted"/>
<dbReference type="Proteomes" id="UP000199445">
    <property type="component" value="Unassembled WGS sequence"/>
</dbReference>
<name>A0A1I3WQJ1_9GAMM</name>
<gene>
    <name evidence="1" type="ORF">SAMN05216429_11086</name>
</gene>
<organism evidence="1 2">
    <name type="scientific">Marinobacter persicus</name>
    <dbReference type="NCBI Taxonomy" id="930118"/>
    <lineage>
        <taxon>Bacteria</taxon>
        <taxon>Pseudomonadati</taxon>
        <taxon>Pseudomonadota</taxon>
        <taxon>Gammaproteobacteria</taxon>
        <taxon>Pseudomonadales</taxon>
        <taxon>Marinobacteraceae</taxon>
        <taxon>Marinobacter</taxon>
    </lineage>
</organism>
<evidence type="ECO:0000313" key="1">
    <source>
        <dbReference type="EMBL" id="SFK09722.1"/>
    </source>
</evidence>
<sequence>MSALMTMTSVAWSDSLGILADYYGNFAMTW</sequence>
<accession>A0A1I3WQJ1</accession>
<evidence type="ECO:0000313" key="2">
    <source>
        <dbReference type="Proteomes" id="UP000199445"/>
    </source>
</evidence>
<reference evidence="1 2" key="1">
    <citation type="submission" date="2016-10" db="EMBL/GenBank/DDBJ databases">
        <authorList>
            <person name="de Groot N.N."/>
        </authorList>
    </citation>
    <scope>NUCLEOTIDE SEQUENCE [LARGE SCALE GENOMIC DNA]</scope>
    <source>
        <strain evidence="1 2">IBRC-M 10445</strain>
    </source>
</reference>